<dbReference type="RefSeq" id="WP_158205575.1">
    <property type="nucleotide sequence ID" value="NZ_WSZK01000028.1"/>
</dbReference>
<name>A0A6B0GRA4_9EURY</name>
<gene>
    <name evidence="1" type="ORF">GQS65_15680</name>
</gene>
<reference evidence="1 2" key="1">
    <citation type="submission" date="2019-12" db="EMBL/GenBank/DDBJ databases">
        <title>Halocatena pleomorpha gen. nov. sp. nov., an extremely halophilic archaeon of family Halobacteriaceae isolated from saltpan soil.</title>
        <authorList>
            <person name="Pal Y."/>
            <person name="Verma A."/>
            <person name="Krishnamurthi S."/>
            <person name="Kumar P."/>
        </authorList>
    </citation>
    <scope>NUCLEOTIDE SEQUENCE [LARGE SCALE GENOMIC DNA]</scope>
    <source>
        <strain evidence="1 2">JCM 16495</strain>
    </source>
</reference>
<sequence length="192" mass="21462">MSEEPHLAERVIVEELRTIAAEVERVPRTEDIKAHASFPSNHVHQVFGSLASAQLAAGMEPTTVRGLPDELLLNELEAVAAELGRTPTRRAFDERSLLPASGFKSRWGSWTDALKEIGLEPNVEPEPDVTREDVVERIRQVGEELGRNPTIDEVIEHSEATRWQLTVRFGKFSVMAEEAGFESTLTPVRNRD</sequence>
<proteinExistence type="predicted"/>
<accession>A0A6B0GRA4</accession>
<protein>
    <submittedName>
        <fullName evidence="1">Uncharacterized protein</fullName>
    </submittedName>
</protein>
<evidence type="ECO:0000313" key="2">
    <source>
        <dbReference type="Proteomes" id="UP000451471"/>
    </source>
</evidence>
<dbReference type="Proteomes" id="UP000451471">
    <property type="component" value="Unassembled WGS sequence"/>
</dbReference>
<dbReference type="AlphaFoldDB" id="A0A6B0GRA4"/>
<organism evidence="1 2">
    <name type="scientific">Halomarina oriensis</name>
    <dbReference type="NCBI Taxonomy" id="671145"/>
    <lineage>
        <taxon>Archaea</taxon>
        <taxon>Methanobacteriati</taxon>
        <taxon>Methanobacteriota</taxon>
        <taxon>Stenosarchaea group</taxon>
        <taxon>Halobacteria</taxon>
        <taxon>Halobacteriales</taxon>
        <taxon>Natronomonadaceae</taxon>
        <taxon>Halomarina</taxon>
    </lineage>
</organism>
<dbReference type="Pfam" id="PF18780">
    <property type="entry name" value="HNH_repeat"/>
    <property type="match status" value="3"/>
</dbReference>
<dbReference type="InterPro" id="IPR041025">
    <property type="entry name" value="HNH_repeat"/>
</dbReference>
<dbReference type="OrthoDB" id="11472at2157"/>
<dbReference type="EMBL" id="WSZK01000028">
    <property type="protein sequence ID" value="MWG35907.1"/>
    <property type="molecule type" value="Genomic_DNA"/>
</dbReference>
<keyword evidence="2" id="KW-1185">Reference proteome</keyword>
<comment type="caution">
    <text evidence="1">The sequence shown here is derived from an EMBL/GenBank/DDBJ whole genome shotgun (WGS) entry which is preliminary data.</text>
</comment>
<evidence type="ECO:0000313" key="1">
    <source>
        <dbReference type="EMBL" id="MWG35907.1"/>
    </source>
</evidence>